<accession>A0AA45KFT4</accession>
<sequence length="260" mass="29434">MRLQEKISIHFTELTKTDRKITGQLIEKPEILIQHSVQEAANLLEVSPAAIMRVAKKLKYRGLAEFKQSLEIYQSEMQNKEEKSETHNFSKSVISGFKSQLDAIEKSVSEKDLEKIVDLVKKAKVTRALGIGSSGLSAEQFVYSLLYQDHYMEAVTSRTKIFYLSRILTADDVLIIFSVSGNSEAYSEIIERSQKTGAKLVFITMNHDKKLKEAAEVVVVLPSNITDFSVSHHLQQLDNRFAFYIFSSMLAAYIDNGELD</sequence>
<keyword evidence="1" id="KW-0805">Transcription regulation</keyword>
<dbReference type="PANTHER" id="PTHR30514">
    <property type="entry name" value="GLUCOKINASE"/>
    <property type="match status" value="1"/>
</dbReference>
<dbReference type="GO" id="GO:0003677">
    <property type="term" value="F:DNA binding"/>
    <property type="evidence" value="ECO:0007669"/>
    <property type="project" value="UniProtKB-KW"/>
</dbReference>
<dbReference type="EMBL" id="CP070872">
    <property type="protein sequence ID" value="QSE76492.1"/>
    <property type="molecule type" value="Genomic_DNA"/>
</dbReference>
<dbReference type="InterPro" id="IPR035472">
    <property type="entry name" value="RpiR-like_SIS"/>
</dbReference>
<dbReference type="Gene3D" id="3.40.50.10490">
    <property type="entry name" value="Glucose-6-phosphate isomerase like protein, domain 1"/>
    <property type="match status" value="1"/>
</dbReference>
<dbReference type="InterPro" id="IPR046348">
    <property type="entry name" value="SIS_dom_sf"/>
</dbReference>
<dbReference type="InterPro" id="IPR009057">
    <property type="entry name" value="Homeodomain-like_sf"/>
</dbReference>
<gene>
    <name evidence="6" type="ORF">JW886_08510</name>
</gene>
<evidence type="ECO:0000313" key="7">
    <source>
        <dbReference type="Proteomes" id="UP000663608"/>
    </source>
</evidence>
<keyword evidence="7" id="KW-1185">Reference proteome</keyword>
<dbReference type="PROSITE" id="PS51464">
    <property type="entry name" value="SIS"/>
    <property type="match status" value="1"/>
</dbReference>
<feature type="domain" description="SIS" evidence="5">
    <location>
        <begin position="116"/>
        <end position="256"/>
    </location>
</feature>
<dbReference type="RefSeq" id="WP_205871860.1">
    <property type="nucleotide sequence ID" value="NZ_CP070872.1"/>
</dbReference>
<organism evidence="6 7">
    <name type="scientific">Lactococcus taiwanensis</name>
    <dbReference type="NCBI Taxonomy" id="1151742"/>
    <lineage>
        <taxon>Bacteria</taxon>
        <taxon>Bacillati</taxon>
        <taxon>Bacillota</taxon>
        <taxon>Bacilli</taxon>
        <taxon>Lactobacillales</taxon>
        <taxon>Streptococcaceae</taxon>
        <taxon>Lactococcus</taxon>
    </lineage>
</organism>
<evidence type="ECO:0000259" key="4">
    <source>
        <dbReference type="PROSITE" id="PS51071"/>
    </source>
</evidence>
<name>A0AA45KFT4_9LACT</name>
<reference evidence="6 7" key="1">
    <citation type="submission" date="2021-02" db="EMBL/GenBank/DDBJ databases">
        <title>Complete genome sequence of Lactococcus lactis strain K_LL004.</title>
        <authorList>
            <person name="Kim H.B."/>
        </authorList>
    </citation>
    <scope>NUCLEOTIDE SEQUENCE [LARGE SCALE GENOMIC DNA]</scope>
    <source>
        <strain evidence="6 7">K_LL004</strain>
    </source>
</reference>
<dbReference type="InterPro" id="IPR001347">
    <property type="entry name" value="SIS_dom"/>
</dbReference>
<dbReference type="InterPro" id="IPR047640">
    <property type="entry name" value="RpiR-like"/>
</dbReference>
<dbReference type="Pfam" id="PF01380">
    <property type="entry name" value="SIS"/>
    <property type="match status" value="1"/>
</dbReference>
<evidence type="ECO:0000313" key="6">
    <source>
        <dbReference type="EMBL" id="QSE76492.1"/>
    </source>
</evidence>
<dbReference type="CDD" id="cd05013">
    <property type="entry name" value="SIS_RpiR"/>
    <property type="match status" value="1"/>
</dbReference>
<evidence type="ECO:0000256" key="2">
    <source>
        <dbReference type="ARBA" id="ARBA00023125"/>
    </source>
</evidence>
<dbReference type="InterPro" id="IPR000281">
    <property type="entry name" value="HTH_RpiR"/>
</dbReference>
<keyword evidence="3" id="KW-0804">Transcription</keyword>
<dbReference type="KEGG" id="lti:JW886_08510"/>
<dbReference type="AlphaFoldDB" id="A0AA45KFT4"/>
<proteinExistence type="predicted"/>
<protein>
    <submittedName>
        <fullName evidence="6">MurR/RpiR family transcriptional regulator</fullName>
    </submittedName>
</protein>
<keyword evidence="2" id="KW-0238">DNA-binding</keyword>
<dbReference type="Pfam" id="PF01418">
    <property type="entry name" value="HTH_6"/>
    <property type="match status" value="1"/>
</dbReference>
<dbReference type="SUPFAM" id="SSF46689">
    <property type="entry name" value="Homeodomain-like"/>
    <property type="match status" value="1"/>
</dbReference>
<dbReference type="GO" id="GO:0003700">
    <property type="term" value="F:DNA-binding transcription factor activity"/>
    <property type="evidence" value="ECO:0007669"/>
    <property type="project" value="InterPro"/>
</dbReference>
<dbReference type="PANTHER" id="PTHR30514:SF1">
    <property type="entry name" value="HTH-TYPE TRANSCRIPTIONAL REGULATOR HEXR-RELATED"/>
    <property type="match status" value="1"/>
</dbReference>
<evidence type="ECO:0000259" key="5">
    <source>
        <dbReference type="PROSITE" id="PS51464"/>
    </source>
</evidence>
<evidence type="ECO:0000256" key="1">
    <source>
        <dbReference type="ARBA" id="ARBA00023015"/>
    </source>
</evidence>
<dbReference type="GO" id="GO:1901135">
    <property type="term" value="P:carbohydrate derivative metabolic process"/>
    <property type="evidence" value="ECO:0007669"/>
    <property type="project" value="InterPro"/>
</dbReference>
<dbReference type="Proteomes" id="UP000663608">
    <property type="component" value="Chromosome"/>
</dbReference>
<dbReference type="Gene3D" id="1.10.10.10">
    <property type="entry name" value="Winged helix-like DNA-binding domain superfamily/Winged helix DNA-binding domain"/>
    <property type="match status" value="1"/>
</dbReference>
<dbReference type="PROSITE" id="PS51071">
    <property type="entry name" value="HTH_RPIR"/>
    <property type="match status" value="1"/>
</dbReference>
<dbReference type="GO" id="GO:0097367">
    <property type="term" value="F:carbohydrate derivative binding"/>
    <property type="evidence" value="ECO:0007669"/>
    <property type="project" value="InterPro"/>
</dbReference>
<feature type="domain" description="HTH rpiR-type" evidence="4">
    <location>
        <begin position="1"/>
        <end position="77"/>
    </location>
</feature>
<evidence type="ECO:0000256" key="3">
    <source>
        <dbReference type="ARBA" id="ARBA00023163"/>
    </source>
</evidence>
<dbReference type="InterPro" id="IPR036388">
    <property type="entry name" value="WH-like_DNA-bd_sf"/>
</dbReference>
<dbReference type="SUPFAM" id="SSF53697">
    <property type="entry name" value="SIS domain"/>
    <property type="match status" value="1"/>
</dbReference>